<reference evidence="3" key="2">
    <citation type="submission" date="2023-06" db="EMBL/GenBank/DDBJ databases">
        <authorList>
            <person name="Ma L."/>
            <person name="Liu K.-W."/>
            <person name="Li Z."/>
            <person name="Hsiao Y.-Y."/>
            <person name="Qi Y."/>
            <person name="Fu T."/>
            <person name="Tang G."/>
            <person name="Zhang D."/>
            <person name="Sun W.-H."/>
            <person name="Liu D.-K."/>
            <person name="Li Y."/>
            <person name="Chen G.-Z."/>
            <person name="Liu X.-D."/>
            <person name="Liao X.-Y."/>
            <person name="Jiang Y.-T."/>
            <person name="Yu X."/>
            <person name="Hao Y."/>
            <person name="Huang J."/>
            <person name="Zhao X.-W."/>
            <person name="Ke S."/>
            <person name="Chen Y.-Y."/>
            <person name="Wu W.-L."/>
            <person name="Hsu J.-L."/>
            <person name="Lin Y.-F."/>
            <person name="Huang M.-D."/>
            <person name="Li C.-Y."/>
            <person name="Huang L."/>
            <person name="Wang Z.-W."/>
            <person name="Zhao X."/>
            <person name="Zhong W.-Y."/>
            <person name="Peng D.-H."/>
            <person name="Ahmad S."/>
            <person name="Lan S."/>
            <person name="Zhang J.-S."/>
            <person name="Tsai W.-C."/>
            <person name="Van De Peer Y."/>
            <person name="Liu Z.-J."/>
        </authorList>
    </citation>
    <scope>NUCLEOTIDE SEQUENCE</scope>
    <source>
        <strain evidence="3">SCP</strain>
        <tissue evidence="3">Leaves</tissue>
    </source>
</reference>
<evidence type="ECO:0000313" key="4">
    <source>
        <dbReference type="Proteomes" id="UP001179952"/>
    </source>
</evidence>
<dbReference type="EMBL" id="JAUJYN010000001">
    <property type="protein sequence ID" value="KAK1280225.1"/>
    <property type="molecule type" value="Genomic_DNA"/>
</dbReference>
<organism evidence="3 4">
    <name type="scientific">Acorus gramineus</name>
    <name type="common">Dwarf sweet flag</name>
    <dbReference type="NCBI Taxonomy" id="55184"/>
    <lineage>
        <taxon>Eukaryota</taxon>
        <taxon>Viridiplantae</taxon>
        <taxon>Streptophyta</taxon>
        <taxon>Embryophyta</taxon>
        <taxon>Tracheophyta</taxon>
        <taxon>Spermatophyta</taxon>
        <taxon>Magnoliopsida</taxon>
        <taxon>Liliopsida</taxon>
        <taxon>Acoraceae</taxon>
        <taxon>Acorus</taxon>
    </lineage>
</organism>
<dbReference type="InterPro" id="IPR035979">
    <property type="entry name" value="RBD_domain_sf"/>
</dbReference>
<keyword evidence="4" id="KW-1185">Reference proteome</keyword>
<feature type="domain" description="Mei2-like C-terminal RNA recognition motif" evidence="2">
    <location>
        <begin position="127"/>
        <end position="239"/>
    </location>
</feature>
<protein>
    <recommendedName>
        <fullName evidence="2">Mei2-like C-terminal RNA recognition motif domain-containing protein</fullName>
    </recommendedName>
</protein>
<dbReference type="InterPro" id="IPR007201">
    <property type="entry name" value="Mei2-like_Rrm_C"/>
</dbReference>
<comment type="caution">
    <text evidence="3">The sequence shown here is derived from an EMBL/GenBank/DDBJ whole genome shotgun (WGS) entry which is preliminary data.</text>
</comment>
<dbReference type="SUPFAM" id="SSF54928">
    <property type="entry name" value="RNA-binding domain, RBD"/>
    <property type="match status" value="1"/>
</dbReference>
<dbReference type="InterPro" id="IPR012677">
    <property type="entry name" value="Nucleotide-bd_a/b_plait_sf"/>
</dbReference>
<keyword evidence="1" id="KW-0694">RNA-binding</keyword>
<name>A0AAV9BU56_ACOGR</name>
<proteinExistence type="predicted"/>
<dbReference type="AlphaFoldDB" id="A0AAV9BU56"/>
<reference evidence="3" key="1">
    <citation type="journal article" date="2023" name="Nat. Commun.">
        <title>Diploid and tetraploid genomes of Acorus and the evolution of monocots.</title>
        <authorList>
            <person name="Ma L."/>
            <person name="Liu K.W."/>
            <person name="Li Z."/>
            <person name="Hsiao Y.Y."/>
            <person name="Qi Y."/>
            <person name="Fu T."/>
            <person name="Tang G.D."/>
            <person name="Zhang D."/>
            <person name="Sun W.H."/>
            <person name="Liu D.K."/>
            <person name="Li Y."/>
            <person name="Chen G.Z."/>
            <person name="Liu X.D."/>
            <person name="Liao X.Y."/>
            <person name="Jiang Y.T."/>
            <person name="Yu X."/>
            <person name="Hao Y."/>
            <person name="Huang J."/>
            <person name="Zhao X.W."/>
            <person name="Ke S."/>
            <person name="Chen Y.Y."/>
            <person name="Wu W.L."/>
            <person name="Hsu J.L."/>
            <person name="Lin Y.F."/>
            <person name="Huang M.D."/>
            <person name="Li C.Y."/>
            <person name="Huang L."/>
            <person name="Wang Z.W."/>
            <person name="Zhao X."/>
            <person name="Zhong W.Y."/>
            <person name="Peng D.H."/>
            <person name="Ahmad S."/>
            <person name="Lan S."/>
            <person name="Zhang J.S."/>
            <person name="Tsai W.C."/>
            <person name="Van de Peer Y."/>
            <person name="Liu Z.J."/>
        </authorList>
    </citation>
    <scope>NUCLEOTIDE SEQUENCE</scope>
    <source>
        <strain evidence="3">SCP</strain>
    </source>
</reference>
<gene>
    <name evidence="3" type="ORF">QJS04_geneDACA019829</name>
</gene>
<evidence type="ECO:0000259" key="2">
    <source>
        <dbReference type="Pfam" id="PF04059"/>
    </source>
</evidence>
<accession>A0AAV9BU56</accession>
<dbReference type="Gene3D" id="3.30.70.330">
    <property type="match status" value="1"/>
</dbReference>
<dbReference type="Pfam" id="PF04059">
    <property type="entry name" value="RRM_2"/>
    <property type="match status" value="1"/>
</dbReference>
<evidence type="ECO:0000256" key="1">
    <source>
        <dbReference type="ARBA" id="ARBA00022884"/>
    </source>
</evidence>
<dbReference type="GO" id="GO:0003723">
    <property type="term" value="F:RNA binding"/>
    <property type="evidence" value="ECO:0007669"/>
    <property type="project" value="UniProtKB-KW"/>
</dbReference>
<sequence>MGFFCPPNSPYLITSFCQSLYLPVPYLESYLFFPPPCINDQFSFYKAGDCKVVLQEVTDLPSDAMIVSCDVKEVCNGASVRRGSVLKRCRGGKKVHNKRWVCKGSGNPNGVSSQFEFGPTHEQEEQRTTVMIKNIPNKYSREMFIKFLDDHCKEVNNKAKLENPSEPSISAYDFLYLPMDFRNKCNLGYAFVNFTTPNGASKLYNTYENYAWRKFMSKKVCRICYARIQGKEALELHFKKSTFRCDSDEFLPIVFDSARDGSCCGHSFRTIGRLVRP</sequence>
<dbReference type="Proteomes" id="UP001179952">
    <property type="component" value="Unassembled WGS sequence"/>
</dbReference>
<dbReference type="PANTHER" id="PTHR23189">
    <property type="entry name" value="RNA RECOGNITION MOTIF-CONTAINING"/>
    <property type="match status" value="1"/>
</dbReference>
<evidence type="ECO:0000313" key="3">
    <source>
        <dbReference type="EMBL" id="KAK1280225.1"/>
    </source>
</evidence>